<dbReference type="AlphaFoldDB" id="A0A2H9PD28"/>
<feature type="domain" description="PDGLE" evidence="7">
    <location>
        <begin position="4"/>
        <end position="92"/>
    </location>
</feature>
<evidence type="ECO:0000313" key="8">
    <source>
        <dbReference type="EMBL" id="PIZ16481.1"/>
    </source>
</evidence>
<dbReference type="GO" id="GO:0005886">
    <property type="term" value="C:plasma membrane"/>
    <property type="evidence" value="ECO:0007669"/>
    <property type="project" value="UniProtKB-SubCell"/>
</dbReference>
<evidence type="ECO:0000256" key="3">
    <source>
        <dbReference type="ARBA" id="ARBA00022692"/>
    </source>
</evidence>
<dbReference type="InterPro" id="IPR025937">
    <property type="entry name" value="PDGLE_dom"/>
</dbReference>
<sequence length="96" mass="10057">MIRVSIYGLLIAIALAVFLAPFASQSPDGLEKVAEDKGFLEKGEREPLIGAPLPDYSMPGVKHEGVSTALAGIVGTIITFAAALGIGYLIKKKKAM</sequence>
<evidence type="ECO:0000256" key="4">
    <source>
        <dbReference type="ARBA" id="ARBA00022989"/>
    </source>
</evidence>
<comment type="subcellular location">
    <subcellularLocation>
        <location evidence="1">Cell membrane</location>
    </subcellularLocation>
</comment>
<dbReference type="Pfam" id="PF13190">
    <property type="entry name" value="PDGLE"/>
    <property type="match status" value="1"/>
</dbReference>
<comment type="caution">
    <text evidence="8">The sequence shown here is derived from an EMBL/GenBank/DDBJ whole genome shotgun (WGS) entry which is preliminary data.</text>
</comment>
<keyword evidence="5 6" id="KW-0472">Membrane</keyword>
<evidence type="ECO:0000256" key="2">
    <source>
        <dbReference type="ARBA" id="ARBA00022475"/>
    </source>
</evidence>
<gene>
    <name evidence="8" type="ORF">COY51_02715</name>
</gene>
<evidence type="ECO:0000313" key="9">
    <source>
        <dbReference type="Proteomes" id="UP000234145"/>
    </source>
</evidence>
<keyword evidence="4 6" id="KW-1133">Transmembrane helix</keyword>
<proteinExistence type="predicted"/>
<name>A0A2H9PD28_9BACT</name>
<organism evidence="8 9">
    <name type="scientific">Candidatus Desantisbacteria bacterium CG_4_10_14_0_8_um_filter_39_17</name>
    <dbReference type="NCBI Taxonomy" id="1974542"/>
    <lineage>
        <taxon>Bacteria</taxon>
        <taxon>Candidatus Desantisiibacteriota</taxon>
    </lineage>
</organism>
<dbReference type="EMBL" id="PFMS01000045">
    <property type="protein sequence ID" value="PIZ16481.1"/>
    <property type="molecule type" value="Genomic_DNA"/>
</dbReference>
<protein>
    <recommendedName>
        <fullName evidence="7">PDGLE domain-containing protein</fullName>
    </recommendedName>
</protein>
<reference evidence="9" key="1">
    <citation type="submission" date="2017-09" db="EMBL/GenBank/DDBJ databases">
        <title>Depth-based differentiation of microbial function through sediment-hosted aquifers and enrichment of novel symbionts in the deep terrestrial subsurface.</title>
        <authorList>
            <person name="Probst A.J."/>
            <person name="Ladd B."/>
            <person name="Jarett J.K."/>
            <person name="Geller-Mcgrath D.E."/>
            <person name="Sieber C.M.K."/>
            <person name="Emerson J.B."/>
            <person name="Anantharaman K."/>
            <person name="Thomas B.C."/>
            <person name="Malmstrom R."/>
            <person name="Stieglmeier M."/>
            <person name="Klingl A."/>
            <person name="Woyke T."/>
            <person name="Ryan C.M."/>
            <person name="Banfield J.F."/>
        </authorList>
    </citation>
    <scope>NUCLEOTIDE SEQUENCE [LARGE SCALE GENOMIC DNA]</scope>
</reference>
<feature type="transmembrane region" description="Helical" evidence="6">
    <location>
        <begin position="66"/>
        <end position="90"/>
    </location>
</feature>
<evidence type="ECO:0000256" key="5">
    <source>
        <dbReference type="ARBA" id="ARBA00023136"/>
    </source>
</evidence>
<evidence type="ECO:0000256" key="6">
    <source>
        <dbReference type="SAM" id="Phobius"/>
    </source>
</evidence>
<evidence type="ECO:0000259" key="7">
    <source>
        <dbReference type="Pfam" id="PF13190"/>
    </source>
</evidence>
<accession>A0A2H9PD28</accession>
<keyword evidence="2" id="KW-1003">Cell membrane</keyword>
<dbReference type="Proteomes" id="UP000234145">
    <property type="component" value="Unassembled WGS sequence"/>
</dbReference>
<evidence type="ECO:0000256" key="1">
    <source>
        <dbReference type="ARBA" id="ARBA00004236"/>
    </source>
</evidence>
<keyword evidence="3 6" id="KW-0812">Transmembrane</keyword>